<feature type="region of interest" description="Disordered" evidence="1">
    <location>
        <begin position="63"/>
        <end position="95"/>
    </location>
</feature>
<protein>
    <submittedName>
        <fullName evidence="2">Uncharacterized protein</fullName>
    </submittedName>
</protein>
<comment type="caution">
    <text evidence="2">The sequence shown here is derived from an EMBL/GenBank/DDBJ whole genome shotgun (WGS) entry which is preliminary data.</text>
</comment>
<dbReference type="Proteomes" id="UP000297910">
    <property type="component" value="Unassembled WGS sequence"/>
</dbReference>
<evidence type="ECO:0000313" key="2">
    <source>
        <dbReference type="EMBL" id="TGO21094.1"/>
    </source>
</evidence>
<name>A0A4Z1F8L2_9HELO</name>
<evidence type="ECO:0000313" key="3">
    <source>
        <dbReference type="Proteomes" id="UP000297910"/>
    </source>
</evidence>
<evidence type="ECO:0000256" key="1">
    <source>
        <dbReference type="SAM" id="MobiDB-lite"/>
    </source>
</evidence>
<dbReference type="EMBL" id="PQXI01000240">
    <property type="protein sequence ID" value="TGO21094.1"/>
    <property type="molecule type" value="Genomic_DNA"/>
</dbReference>
<proteinExistence type="predicted"/>
<sequence length="95" mass="10992">MQTNDLCSIDRAVSSYAPRFPDLPLNVLCLYGEPDRTRNVYQMWYTIAGSWRDIVHKYDEAGGREKRRNLSQEETDDIRLDGSDANISKDRHADV</sequence>
<keyword evidence="3" id="KW-1185">Reference proteome</keyword>
<gene>
    <name evidence="2" type="ORF">BPAE_0241g00030</name>
</gene>
<organism evidence="2 3">
    <name type="scientific">Botrytis paeoniae</name>
    <dbReference type="NCBI Taxonomy" id="278948"/>
    <lineage>
        <taxon>Eukaryota</taxon>
        <taxon>Fungi</taxon>
        <taxon>Dikarya</taxon>
        <taxon>Ascomycota</taxon>
        <taxon>Pezizomycotina</taxon>
        <taxon>Leotiomycetes</taxon>
        <taxon>Helotiales</taxon>
        <taxon>Sclerotiniaceae</taxon>
        <taxon>Botrytis</taxon>
    </lineage>
</organism>
<reference evidence="2 3" key="1">
    <citation type="submission" date="2017-12" db="EMBL/GenBank/DDBJ databases">
        <title>Comparative genomics of Botrytis spp.</title>
        <authorList>
            <person name="Valero-Jimenez C.A."/>
            <person name="Tapia P."/>
            <person name="Veloso J."/>
            <person name="Silva-Moreno E."/>
            <person name="Staats M."/>
            <person name="Valdes J.H."/>
            <person name="Van Kan J.A.L."/>
        </authorList>
    </citation>
    <scope>NUCLEOTIDE SEQUENCE [LARGE SCALE GENOMIC DNA]</scope>
    <source>
        <strain evidence="2 3">Bp0003</strain>
    </source>
</reference>
<dbReference type="AlphaFoldDB" id="A0A4Z1F8L2"/>
<accession>A0A4Z1F8L2</accession>